<reference evidence="1" key="1">
    <citation type="journal article" date="2019" name="BMC Genomics">
        <title>A new reference genome for Sorghum bicolor reveals high levels of sequence similarity between sweet and grain genotypes: implications for the genetics of sugar metabolism.</title>
        <authorList>
            <person name="Cooper E.A."/>
            <person name="Brenton Z.W."/>
            <person name="Flinn B.S."/>
            <person name="Jenkins J."/>
            <person name="Shu S."/>
            <person name="Flowers D."/>
            <person name="Luo F."/>
            <person name="Wang Y."/>
            <person name="Xia P."/>
            <person name="Barry K."/>
            <person name="Daum C."/>
            <person name="Lipzen A."/>
            <person name="Yoshinaga Y."/>
            <person name="Schmutz J."/>
            <person name="Saski C."/>
            <person name="Vermerris W."/>
            <person name="Kresovich S."/>
        </authorList>
    </citation>
    <scope>NUCLEOTIDE SEQUENCE</scope>
</reference>
<dbReference type="EMBL" id="CM027681">
    <property type="protein sequence ID" value="KAG0541651.1"/>
    <property type="molecule type" value="Genomic_DNA"/>
</dbReference>
<protein>
    <submittedName>
        <fullName evidence="1">Uncharacterized protein</fullName>
    </submittedName>
</protein>
<evidence type="ECO:0000313" key="1">
    <source>
        <dbReference type="EMBL" id="KAG0541651.1"/>
    </source>
</evidence>
<reference evidence="1" key="2">
    <citation type="submission" date="2020-10" db="EMBL/GenBank/DDBJ databases">
        <authorList>
            <person name="Cooper E.A."/>
            <person name="Brenton Z.W."/>
            <person name="Flinn B.S."/>
            <person name="Jenkins J."/>
            <person name="Shu S."/>
            <person name="Flowers D."/>
            <person name="Luo F."/>
            <person name="Wang Y."/>
            <person name="Xia P."/>
            <person name="Barry K."/>
            <person name="Daum C."/>
            <person name="Lipzen A."/>
            <person name="Yoshinaga Y."/>
            <person name="Schmutz J."/>
            <person name="Saski C."/>
            <person name="Vermerris W."/>
            <person name="Kresovich S."/>
        </authorList>
    </citation>
    <scope>NUCLEOTIDE SEQUENCE</scope>
</reference>
<gene>
    <name evidence="1" type="ORF">BDA96_02G035200</name>
</gene>
<accession>A0A921RJX3</accession>
<dbReference type="Proteomes" id="UP000807115">
    <property type="component" value="Chromosome 2"/>
</dbReference>
<name>A0A921RJX3_SORBI</name>
<organism evidence="1 2">
    <name type="scientific">Sorghum bicolor</name>
    <name type="common">Sorghum</name>
    <name type="synonym">Sorghum vulgare</name>
    <dbReference type="NCBI Taxonomy" id="4558"/>
    <lineage>
        <taxon>Eukaryota</taxon>
        <taxon>Viridiplantae</taxon>
        <taxon>Streptophyta</taxon>
        <taxon>Embryophyta</taxon>
        <taxon>Tracheophyta</taxon>
        <taxon>Spermatophyta</taxon>
        <taxon>Magnoliopsida</taxon>
        <taxon>Liliopsida</taxon>
        <taxon>Poales</taxon>
        <taxon>Poaceae</taxon>
        <taxon>PACMAD clade</taxon>
        <taxon>Panicoideae</taxon>
        <taxon>Andropogonodae</taxon>
        <taxon>Andropogoneae</taxon>
        <taxon>Sorghinae</taxon>
        <taxon>Sorghum</taxon>
    </lineage>
</organism>
<proteinExistence type="predicted"/>
<comment type="caution">
    <text evidence="1">The sequence shown here is derived from an EMBL/GenBank/DDBJ whole genome shotgun (WGS) entry which is preliminary data.</text>
</comment>
<evidence type="ECO:0000313" key="2">
    <source>
        <dbReference type="Proteomes" id="UP000807115"/>
    </source>
</evidence>
<dbReference type="AlphaFoldDB" id="A0A921RJX3"/>
<sequence>MADGEADGTLASSSSGGPRPPTLSLLLGLLNQLPITKLWRVSSLDWERLIIREDSGADRIDHRLIGRPIWSWKDVGTIRSKKVNGLPPELRRIKVGEQPFDPHQSPH</sequence>